<evidence type="ECO:0000313" key="2">
    <source>
        <dbReference type="EMBL" id="MFD2094037.1"/>
    </source>
</evidence>
<gene>
    <name evidence="2" type="ORF">ACFSHS_20925</name>
</gene>
<keyword evidence="1" id="KW-0472">Membrane</keyword>
<feature type="transmembrane region" description="Helical" evidence="1">
    <location>
        <begin position="98"/>
        <end position="118"/>
    </location>
</feature>
<keyword evidence="3" id="KW-1185">Reference proteome</keyword>
<name>A0ABW4XG70_9ACTN</name>
<accession>A0ABW4XG70</accession>
<feature type="transmembrane region" description="Helical" evidence="1">
    <location>
        <begin position="124"/>
        <end position="146"/>
    </location>
</feature>
<feature type="transmembrane region" description="Helical" evidence="1">
    <location>
        <begin position="59"/>
        <end position="77"/>
    </location>
</feature>
<proteinExistence type="predicted"/>
<reference evidence="3" key="1">
    <citation type="journal article" date="2019" name="Int. J. Syst. Evol. Microbiol.">
        <title>The Global Catalogue of Microorganisms (GCM) 10K type strain sequencing project: providing services to taxonomists for standard genome sequencing and annotation.</title>
        <authorList>
            <consortium name="The Broad Institute Genomics Platform"/>
            <consortium name="The Broad Institute Genome Sequencing Center for Infectious Disease"/>
            <person name="Wu L."/>
            <person name="Ma J."/>
        </authorList>
    </citation>
    <scope>NUCLEOTIDE SEQUENCE [LARGE SCALE GENOMIC DNA]</scope>
    <source>
        <strain evidence="3">JCM 3338</strain>
    </source>
</reference>
<keyword evidence="1" id="KW-0812">Transmembrane</keyword>
<evidence type="ECO:0000313" key="3">
    <source>
        <dbReference type="Proteomes" id="UP001597402"/>
    </source>
</evidence>
<feature type="transmembrane region" description="Helical" evidence="1">
    <location>
        <begin position="195"/>
        <end position="211"/>
    </location>
</feature>
<comment type="caution">
    <text evidence="2">The sequence shown here is derived from an EMBL/GenBank/DDBJ whole genome shotgun (WGS) entry which is preliminary data.</text>
</comment>
<feature type="transmembrane region" description="Helical" evidence="1">
    <location>
        <begin position="158"/>
        <end position="175"/>
    </location>
</feature>
<dbReference type="EMBL" id="JBHUHP010000030">
    <property type="protein sequence ID" value="MFD2094037.1"/>
    <property type="molecule type" value="Genomic_DNA"/>
</dbReference>
<keyword evidence="1" id="KW-1133">Transmembrane helix</keyword>
<protein>
    <recommendedName>
        <fullName evidence="4">ABC transporter</fullName>
    </recommendedName>
</protein>
<sequence>MNAPVPQVAVAGARIRQLPLLVRPYLRAVRWQPSLGAAALAALLVGWKADDLAEPGTGTLVLRGVAVLLGLGAAFLLDDAAADTLASSPTSLAWRRSSRLVVAAALAGVPWVLAVVWVDTRAGSLPIAGLSIEFTAMLALALAAAAGIARWTDTREPGVLAAPVTSGLVLVIVRLPERWALLVGPGPMWAAAHQRWTLVLVTAVLLLLWCNRDPARTAPVRVTAGSGAARHGGVGGTTQACLSPDLIDGHPDRRYLHRRRGRP</sequence>
<dbReference type="RefSeq" id="WP_376880407.1">
    <property type="nucleotide sequence ID" value="NZ_JBHUHP010000030.1"/>
</dbReference>
<evidence type="ECO:0008006" key="4">
    <source>
        <dbReference type="Google" id="ProtNLM"/>
    </source>
</evidence>
<organism evidence="2 3">
    <name type="scientific">Blastococcus deserti</name>
    <dbReference type="NCBI Taxonomy" id="2259033"/>
    <lineage>
        <taxon>Bacteria</taxon>
        <taxon>Bacillati</taxon>
        <taxon>Actinomycetota</taxon>
        <taxon>Actinomycetes</taxon>
        <taxon>Geodermatophilales</taxon>
        <taxon>Geodermatophilaceae</taxon>
        <taxon>Blastococcus</taxon>
    </lineage>
</organism>
<evidence type="ECO:0000256" key="1">
    <source>
        <dbReference type="SAM" id="Phobius"/>
    </source>
</evidence>
<dbReference type="Proteomes" id="UP001597402">
    <property type="component" value="Unassembled WGS sequence"/>
</dbReference>